<comment type="subcellular location">
    <subcellularLocation>
        <location evidence="1">Membrane</location>
        <topology evidence="1">Single-pass membrane protein</topology>
    </subcellularLocation>
</comment>
<feature type="transmembrane region" description="Helical" evidence="8">
    <location>
        <begin position="32"/>
        <end position="51"/>
    </location>
</feature>
<evidence type="ECO:0000256" key="1">
    <source>
        <dbReference type="ARBA" id="ARBA00004167"/>
    </source>
</evidence>
<dbReference type="EMBL" id="JABCRI010000012">
    <property type="protein sequence ID" value="KAF8396042.1"/>
    <property type="molecule type" value="Genomic_DNA"/>
</dbReference>
<keyword evidence="4" id="KW-0735">Signal-anchor</keyword>
<keyword evidence="3 8" id="KW-0812">Transmembrane</keyword>
<evidence type="ECO:0000256" key="2">
    <source>
        <dbReference type="ARBA" id="ARBA00007727"/>
    </source>
</evidence>
<evidence type="ECO:0000259" key="10">
    <source>
        <dbReference type="Pfam" id="PF14416"/>
    </source>
</evidence>
<proteinExistence type="inferred from homology"/>
<dbReference type="InterPro" id="IPR026057">
    <property type="entry name" value="TBL_C"/>
</dbReference>
<accession>A0A834YXH4</accession>
<dbReference type="PANTHER" id="PTHR32285:SF22">
    <property type="entry name" value="PROTEIN TRICHOME BIREFRINGENCE"/>
    <property type="match status" value="1"/>
</dbReference>
<evidence type="ECO:0008006" key="13">
    <source>
        <dbReference type="Google" id="ProtNLM"/>
    </source>
</evidence>
<gene>
    <name evidence="11" type="ORF">HHK36_017654</name>
</gene>
<dbReference type="Pfam" id="PF14416">
    <property type="entry name" value="PMR5N"/>
    <property type="match status" value="1"/>
</dbReference>
<dbReference type="GO" id="GO:0016020">
    <property type="term" value="C:membrane"/>
    <property type="evidence" value="ECO:0007669"/>
    <property type="project" value="UniProtKB-SubCell"/>
</dbReference>
<dbReference type="AlphaFoldDB" id="A0A834YXH4"/>
<feature type="domain" description="Trichome birefringence-like C-terminal" evidence="9">
    <location>
        <begin position="280"/>
        <end position="565"/>
    </location>
</feature>
<evidence type="ECO:0000256" key="4">
    <source>
        <dbReference type="ARBA" id="ARBA00022968"/>
    </source>
</evidence>
<evidence type="ECO:0000256" key="7">
    <source>
        <dbReference type="SAM" id="MobiDB-lite"/>
    </source>
</evidence>
<sequence>MADAIKFFSRGGGNLFSDLNSFSSLLRTRRTVAFAYGFMLAFVLFTVFLAFNPSGSSSSPWFNNIFSSSSTSTSSSSTSSDSSSYRSQFSSIFSYFFPNSSQSVHTPPPLSPSLESNLTIPRSQNTTFPFPEPKAEGSSGKNQSAVTVSSKPNNNSQSSHRYEDLKANQTRISPPQSPVGNGTDKGVAEKSSVSNFTSSLSKNQNNGTSGDSSAKQGKENLLGSLMNCNIFNGKWVRDDSYPLYPPGSCPHIDEQFDCFLNGRPDPDYQKHKWQPMECNLPRLNGRDMLELLRGKRLVFVGDSLNRNMWESLVCILRNSVEDKSKVFEASGRREFRTEGSYSFVFKDYKCSVEFFRSPFLVQEWEMPETNGSKKETLRLDIIERSSDKYKSADIIVFNTGHWWTHEKTSKGKDYYQEGSHVYGELNVVEAFRKALTTWARWVDANINPKKTLVFFRGYSASHFSGGQWNSGGQCDSETEPIKNETYLKMYPPKMRVLEKVMKGMKTPVSYLNITRMTDYRKDAHPSIYRKQNLTKEEHRSPLRYQDCSHWCLPGVPDTWNELLYAQLLIKSHDIDFIETDFPSIGNANKDLDFYELEEDEVILPSSSESGELVPHPVIAEDSGSSLQPSGNDPQEQD</sequence>
<evidence type="ECO:0000256" key="5">
    <source>
        <dbReference type="ARBA" id="ARBA00022989"/>
    </source>
</evidence>
<keyword evidence="6 8" id="KW-0472">Membrane</keyword>
<feature type="region of interest" description="Disordered" evidence="7">
    <location>
        <begin position="106"/>
        <end position="217"/>
    </location>
</feature>
<evidence type="ECO:0000256" key="6">
    <source>
        <dbReference type="ARBA" id="ARBA00023136"/>
    </source>
</evidence>
<evidence type="ECO:0000313" key="12">
    <source>
        <dbReference type="Proteomes" id="UP000655225"/>
    </source>
</evidence>
<dbReference type="InterPro" id="IPR025846">
    <property type="entry name" value="TBL_N"/>
</dbReference>
<feature type="compositionally biased region" description="Polar residues" evidence="7">
    <location>
        <begin position="622"/>
        <end position="637"/>
    </location>
</feature>
<feature type="domain" description="Trichome birefringence-like N-terminal" evidence="10">
    <location>
        <begin position="227"/>
        <end position="279"/>
    </location>
</feature>
<dbReference type="Pfam" id="PF13839">
    <property type="entry name" value="PC-Esterase"/>
    <property type="match status" value="1"/>
</dbReference>
<feature type="compositionally biased region" description="Polar residues" evidence="7">
    <location>
        <begin position="167"/>
        <end position="180"/>
    </location>
</feature>
<dbReference type="OrthoDB" id="630188at2759"/>
<organism evidence="11 12">
    <name type="scientific">Tetracentron sinense</name>
    <name type="common">Spur-leaf</name>
    <dbReference type="NCBI Taxonomy" id="13715"/>
    <lineage>
        <taxon>Eukaryota</taxon>
        <taxon>Viridiplantae</taxon>
        <taxon>Streptophyta</taxon>
        <taxon>Embryophyta</taxon>
        <taxon>Tracheophyta</taxon>
        <taxon>Spermatophyta</taxon>
        <taxon>Magnoliopsida</taxon>
        <taxon>Trochodendrales</taxon>
        <taxon>Trochodendraceae</taxon>
        <taxon>Tetracentron</taxon>
    </lineage>
</organism>
<dbReference type="GO" id="GO:0016413">
    <property type="term" value="F:O-acetyltransferase activity"/>
    <property type="evidence" value="ECO:0007669"/>
    <property type="project" value="InterPro"/>
</dbReference>
<dbReference type="OMA" id="FLFEEYN"/>
<evidence type="ECO:0000313" key="11">
    <source>
        <dbReference type="EMBL" id="KAF8396042.1"/>
    </source>
</evidence>
<dbReference type="InterPro" id="IPR029962">
    <property type="entry name" value="TBL"/>
</dbReference>
<evidence type="ECO:0000256" key="8">
    <source>
        <dbReference type="SAM" id="Phobius"/>
    </source>
</evidence>
<feature type="region of interest" description="Disordered" evidence="7">
    <location>
        <begin position="604"/>
        <end position="637"/>
    </location>
</feature>
<dbReference type="Proteomes" id="UP000655225">
    <property type="component" value="Unassembled WGS sequence"/>
</dbReference>
<feature type="compositionally biased region" description="Polar residues" evidence="7">
    <location>
        <begin position="115"/>
        <end position="128"/>
    </location>
</feature>
<dbReference type="GO" id="GO:0005794">
    <property type="term" value="C:Golgi apparatus"/>
    <property type="evidence" value="ECO:0007669"/>
    <property type="project" value="TreeGrafter"/>
</dbReference>
<comment type="caution">
    <text evidence="11">The sequence shown here is derived from an EMBL/GenBank/DDBJ whole genome shotgun (WGS) entry which is preliminary data.</text>
</comment>
<keyword evidence="12" id="KW-1185">Reference proteome</keyword>
<evidence type="ECO:0000259" key="9">
    <source>
        <dbReference type="Pfam" id="PF13839"/>
    </source>
</evidence>
<feature type="compositionally biased region" description="Polar residues" evidence="7">
    <location>
        <begin position="139"/>
        <end position="159"/>
    </location>
</feature>
<name>A0A834YXH4_TETSI</name>
<reference evidence="11 12" key="1">
    <citation type="submission" date="2020-04" db="EMBL/GenBank/DDBJ databases">
        <title>Plant Genome Project.</title>
        <authorList>
            <person name="Zhang R.-G."/>
        </authorList>
    </citation>
    <scope>NUCLEOTIDE SEQUENCE [LARGE SCALE GENOMIC DNA]</scope>
    <source>
        <strain evidence="11">YNK0</strain>
        <tissue evidence="11">Leaf</tissue>
    </source>
</reference>
<comment type="similarity">
    <text evidence="2">Belongs to the PC-esterase family. TBL subfamily.</text>
</comment>
<feature type="compositionally biased region" description="Polar residues" evidence="7">
    <location>
        <begin position="191"/>
        <end position="215"/>
    </location>
</feature>
<evidence type="ECO:0000256" key="3">
    <source>
        <dbReference type="ARBA" id="ARBA00022692"/>
    </source>
</evidence>
<keyword evidence="5 8" id="KW-1133">Transmembrane helix</keyword>
<dbReference type="PANTHER" id="PTHR32285">
    <property type="entry name" value="PROTEIN TRICHOME BIREFRINGENCE-LIKE 9-RELATED"/>
    <property type="match status" value="1"/>
</dbReference>
<protein>
    <recommendedName>
        <fullName evidence="13">Trichome birefringence-like N-terminal domain-containing protein</fullName>
    </recommendedName>
</protein>